<gene>
    <name evidence="2" type="ORF">K460DRAFT_139381</name>
</gene>
<protein>
    <submittedName>
        <fullName evidence="2">Uncharacterized protein</fullName>
    </submittedName>
</protein>
<reference evidence="2" key="1">
    <citation type="submission" date="2020-01" db="EMBL/GenBank/DDBJ databases">
        <authorList>
            <consortium name="DOE Joint Genome Institute"/>
            <person name="Haridas S."/>
            <person name="Albert R."/>
            <person name="Binder M."/>
            <person name="Bloem J."/>
            <person name="Labutti K."/>
            <person name="Salamov A."/>
            <person name="Andreopoulos B."/>
            <person name="Baker S.E."/>
            <person name="Barry K."/>
            <person name="Bills G."/>
            <person name="Bluhm B.H."/>
            <person name="Cannon C."/>
            <person name="Castanera R."/>
            <person name="Culley D.E."/>
            <person name="Daum C."/>
            <person name="Ezra D."/>
            <person name="Gonzalez J.B."/>
            <person name="Henrissat B."/>
            <person name="Kuo A."/>
            <person name="Liang C."/>
            <person name="Lipzen A."/>
            <person name="Lutzoni F."/>
            <person name="Magnuson J."/>
            <person name="Mondo S."/>
            <person name="Nolan M."/>
            <person name="Ohm R."/>
            <person name="Pangilinan J."/>
            <person name="Park H.-J."/>
            <person name="Ramirez L."/>
            <person name="Alfaro M."/>
            <person name="Sun H."/>
            <person name="Tritt A."/>
            <person name="Yoshinaga Y."/>
            <person name="Zwiers L.-H."/>
            <person name="Turgeon B.G."/>
            <person name="Goodwin S.B."/>
            <person name="Spatafora J.W."/>
            <person name="Crous P.W."/>
            <person name="Grigoriev I.V."/>
        </authorList>
    </citation>
    <scope>NUCLEOTIDE SEQUENCE</scope>
    <source>
        <strain evidence="2">CBS 394.84</strain>
    </source>
</reference>
<comment type="caution">
    <text evidence="2">The sequence shown here is derived from an EMBL/GenBank/DDBJ whole genome shotgun (WGS) entry which is preliminary data.</text>
</comment>
<proteinExistence type="predicted"/>
<keyword evidence="3" id="KW-1185">Reference proteome</keyword>
<evidence type="ECO:0000313" key="3">
    <source>
        <dbReference type="Proteomes" id="UP000800039"/>
    </source>
</evidence>
<organism evidence="2 3">
    <name type="scientific">Cucurbitaria berberidis CBS 394.84</name>
    <dbReference type="NCBI Taxonomy" id="1168544"/>
    <lineage>
        <taxon>Eukaryota</taxon>
        <taxon>Fungi</taxon>
        <taxon>Dikarya</taxon>
        <taxon>Ascomycota</taxon>
        <taxon>Pezizomycotina</taxon>
        <taxon>Dothideomycetes</taxon>
        <taxon>Pleosporomycetidae</taxon>
        <taxon>Pleosporales</taxon>
        <taxon>Pleosporineae</taxon>
        <taxon>Cucurbitariaceae</taxon>
        <taxon>Cucurbitaria</taxon>
    </lineage>
</organism>
<evidence type="ECO:0000313" key="2">
    <source>
        <dbReference type="EMBL" id="KAF1843080.1"/>
    </source>
</evidence>
<dbReference type="RefSeq" id="XP_040785643.1">
    <property type="nucleotide sequence ID" value="XM_040926730.1"/>
</dbReference>
<dbReference type="GeneID" id="63843982"/>
<sequence length="121" mass="14157">MLYWWRSANPRWQFADLPLWWRSADGRRSPCPKSCAHRTPRGYSHAQRKHLDPLLLDKSKGIEDIYAIPRYSSARCRIHLHSNEQRQGSKAMPQLIDPAQHTHTHTHKCSSNRNDATYEAV</sequence>
<dbReference type="AlphaFoldDB" id="A0A9P4L5U8"/>
<dbReference type="Proteomes" id="UP000800039">
    <property type="component" value="Unassembled WGS sequence"/>
</dbReference>
<evidence type="ECO:0000256" key="1">
    <source>
        <dbReference type="SAM" id="MobiDB-lite"/>
    </source>
</evidence>
<accession>A0A9P4L5U8</accession>
<name>A0A9P4L5U8_9PLEO</name>
<feature type="region of interest" description="Disordered" evidence="1">
    <location>
        <begin position="101"/>
        <end position="121"/>
    </location>
</feature>
<dbReference type="EMBL" id="ML976617">
    <property type="protein sequence ID" value="KAF1843080.1"/>
    <property type="molecule type" value="Genomic_DNA"/>
</dbReference>